<reference evidence="1" key="1">
    <citation type="submission" date="2023-04" db="EMBL/GenBank/DDBJ databases">
        <title>A chromosome-level genome assembly of the parasitoid wasp Eretmocerus hayati.</title>
        <authorList>
            <person name="Zhong Y."/>
            <person name="Liu S."/>
            <person name="Liu Y."/>
        </authorList>
    </citation>
    <scope>NUCLEOTIDE SEQUENCE</scope>
    <source>
        <strain evidence="1">ZJU_SS_LIU_2023</strain>
    </source>
</reference>
<evidence type="ECO:0000313" key="1">
    <source>
        <dbReference type="EMBL" id="KAJ8670513.1"/>
    </source>
</evidence>
<dbReference type="EMBL" id="CM056743">
    <property type="protein sequence ID" value="KAJ8670513.1"/>
    <property type="molecule type" value="Genomic_DNA"/>
</dbReference>
<dbReference type="Proteomes" id="UP001239111">
    <property type="component" value="Chromosome 3"/>
</dbReference>
<protein>
    <submittedName>
        <fullName evidence="1">Uncharacterized protein</fullName>
    </submittedName>
</protein>
<proteinExistence type="predicted"/>
<name>A0ACC2NHX8_9HYME</name>
<organism evidence="1 2">
    <name type="scientific">Eretmocerus hayati</name>
    <dbReference type="NCBI Taxonomy" id="131215"/>
    <lineage>
        <taxon>Eukaryota</taxon>
        <taxon>Metazoa</taxon>
        <taxon>Ecdysozoa</taxon>
        <taxon>Arthropoda</taxon>
        <taxon>Hexapoda</taxon>
        <taxon>Insecta</taxon>
        <taxon>Pterygota</taxon>
        <taxon>Neoptera</taxon>
        <taxon>Endopterygota</taxon>
        <taxon>Hymenoptera</taxon>
        <taxon>Apocrita</taxon>
        <taxon>Proctotrupomorpha</taxon>
        <taxon>Chalcidoidea</taxon>
        <taxon>Aphelinidae</taxon>
        <taxon>Aphelininae</taxon>
        <taxon>Eretmocerus</taxon>
    </lineage>
</organism>
<sequence>MSVISKTFKKTPIYVVEPHNEVLPFIYRCIGSKHLLFEGNTFIHLDSHPDMLIPKDMKADTVWKKDDLFDEISIENWMLPAAYAGHFKNLVWIKPPWANQMVDGVRHFLIGRHKESGSIRLSPVKIPNLTQKEKKEVVRRKKLDKRERKRKKIRAKIMRNYRQRKKDDPEFKKKNKERNKKYFESNKDAILARRALKRRMSRLMTDENRKNFEELIELSKQKDEESKAKFWDYLESIPIAERLPKKEKKPPLTAKERNIAYKKRKRIAERLAAAAAKGKVPLEFVDVNSPQVQNHQTLPKFSCPFFRQPESSLQCSNLQEQQEFTENPDESIQKVSLYTEHKKCAEPTVNLIRHKVPSTLQGNSMFYSFIIARRMNTGLIHLRRELFQSKHLHTCVNPDVARKILSVDEEVANSDILYIFSRHYDVNICVHWQKGKKLLYYQTKSNDDPSFTHLHLENDQFEPYVR</sequence>
<comment type="caution">
    <text evidence="1">The sequence shown here is derived from an EMBL/GenBank/DDBJ whole genome shotgun (WGS) entry which is preliminary data.</text>
</comment>
<gene>
    <name evidence="1" type="ORF">QAD02_001772</name>
</gene>
<evidence type="ECO:0000313" key="2">
    <source>
        <dbReference type="Proteomes" id="UP001239111"/>
    </source>
</evidence>
<keyword evidence="2" id="KW-1185">Reference proteome</keyword>
<accession>A0ACC2NHX8</accession>